<dbReference type="PROSITE" id="PS50005">
    <property type="entry name" value="TPR"/>
    <property type="match status" value="2"/>
</dbReference>
<dbReference type="Pfam" id="PF13692">
    <property type="entry name" value="Glyco_trans_1_4"/>
    <property type="match status" value="1"/>
</dbReference>
<protein>
    <submittedName>
        <fullName evidence="5">Methyltransferase domain-containing protein</fullName>
    </submittedName>
</protein>
<name>A0A3M0T124_9CLOT</name>
<sequence>MCEVKSNTITIHYARLCKVEDQMKNDMDLLKKQLKGNIQELIDSGDLKDARPLVEQYKDIDSDDVEAYSMNAVILMMENKFDEAEKVLREGLDIDENNFDLNYNLGYVYEQKKNFKQALWYYNKALHNCDDENVVKEINQVMEKIQREHNITTVENKKKIAFICLKGLDNFIDDIIKKLSDYYIVKKFIIAEEKNVYKAIDWTDVVWLEWGNQSTILATNYSGIKNKKVIVRIHGYEVFSDMPTKINWSVVDKLIFVAEHKRNIFYKQFGNVIEKNKTCILRNGININKYTIDSNKKKNKNIAFVGNINYRKGIEMLIQFFYELLQIDSEYKLYIRGYYQDLRYKLAIETMIDELGIRDSIIFVERVNDLNKWFSNMTYVVSSSIEESFHYTIGEGMLAGLKPIIHAWKESRDIWPKEYIFKNRKEFLNIILNEKYEPDKYRKFVVDNYSLEKQVNKIETLLNILNKKGIQKENKNEQITLNVIMNSFNEFIPYRKAYLDTYDFKSYKILIGKKEKINDRYRIYECIIENSEGKKLILNNIWYDYKNNHVILPDIYEKTSNLKFILKIVNEIKKINIDNNMGGFILDKKIRQDVEQNYLAYNWERGIQGTQFMPSIRYLFIIERYKFIGKFIDKNDIVLEAAPGFGYGAAYLSTLCRQLDALDIAKENIEFGKSIYDFENLNWVEGDVTKLPYDRDTFDVYVSCETIEHLPLDLINKYLEEAIRVLKKNGKMIITTPNRLTRENVHNPYHIKEYTFNELKEILSKYFKMVVFYSAKGCKIDKGNDNMADGIIAVCH</sequence>
<comment type="caution">
    <text evidence="5">The sequence shown here is derived from an EMBL/GenBank/DDBJ whole genome shotgun (WGS) entry which is preliminary data.</text>
</comment>
<dbReference type="InterPro" id="IPR019734">
    <property type="entry name" value="TPR_rpt"/>
</dbReference>
<feature type="repeat" description="TPR" evidence="3">
    <location>
        <begin position="99"/>
        <end position="132"/>
    </location>
</feature>
<dbReference type="PANTHER" id="PTHR12526:SF629">
    <property type="entry name" value="TEICHURONIC ACID BIOSYNTHESIS GLYCOSYLTRANSFERASE TUAH-RELATED"/>
    <property type="match status" value="1"/>
</dbReference>
<dbReference type="Gene3D" id="3.40.50.2000">
    <property type="entry name" value="Glycogen Phosphorylase B"/>
    <property type="match status" value="1"/>
</dbReference>
<dbReference type="CDD" id="cd02440">
    <property type="entry name" value="AdoMet_MTases"/>
    <property type="match status" value="1"/>
</dbReference>
<feature type="repeat" description="TPR" evidence="3">
    <location>
        <begin position="65"/>
        <end position="98"/>
    </location>
</feature>
<evidence type="ECO:0000256" key="2">
    <source>
        <dbReference type="ARBA" id="ARBA00022679"/>
    </source>
</evidence>
<dbReference type="Pfam" id="PF14559">
    <property type="entry name" value="TPR_19"/>
    <property type="match status" value="1"/>
</dbReference>
<dbReference type="InterPro" id="IPR011990">
    <property type="entry name" value="TPR-like_helical_dom_sf"/>
</dbReference>
<keyword evidence="2 5" id="KW-0808">Transferase</keyword>
<dbReference type="GO" id="GO:0016757">
    <property type="term" value="F:glycosyltransferase activity"/>
    <property type="evidence" value="ECO:0007669"/>
    <property type="project" value="UniProtKB-KW"/>
</dbReference>
<dbReference type="GO" id="GO:0032259">
    <property type="term" value="P:methylation"/>
    <property type="evidence" value="ECO:0007669"/>
    <property type="project" value="UniProtKB-KW"/>
</dbReference>
<dbReference type="Gene3D" id="3.40.50.150">
    <property type="entry name" value="Vaccinia Virus protein VP39"/>
    <property type="match status" value="1"/>
</dbReference>
<evidence type="ECO:0000313" key="6">
    <source>
        <dbReference type="Proteomes" id="UP000277999"/>
    </source>
</evidence>
<keyword evidence="5" id="KW-0489">Methyltransferase</keyword>
<organism evidence="5 6">
    <name type="scientific">Clostridium autoethanogenum</name>
    <dbReference type="NCBI Taxonomy" id="84023"/>
    <lineage>
        <taxon>Bacteria</taxon>
        <taxon>Bacillati</taxon>
        <taxon>Bacillota</taxon>
        <taxon>Clostridia</taxon>
        <taxon>Eubacteriales</taxon>
        <taxon>Clostridiaceae</taxon>
        <taxon>Clostridium</taxon>
    </lineage>
</organism>
<dbReference type="EMBL" id="RFAQ01000003">
    <property type="protein sequence ID" value="RMD04333.1"/>
    <property type="molecule type" value="Genomic_DNA"/>
</dbReference>
<accession>A0A3M0T124</accession>
<dbReference type="SMART" id="SM00028">
    <property type="entry name" value="TPR"/>
    <property type="match status" value="2"/>
</dbReference>
<evidence type="ECO:0000256" key="3">
    <source>
        <dbReference type="PROSITE-ProRule" id="PRU00339"/>
    </source>
</evidence>
<dbReference type="SUPFAM" id="SSF48452">
    <property type="entry name" value="TPR-like"/>
    <property type="match status" value="1"/>
</dbReference>
<dbReference type="AlphaFoldDB" id="A0A3M0T124"/>
<dbReference type="GO" id="GO:0008757">
    <property type="term" value="F:S-adenosylmethionine-dependent methyltransferase activity"/>
    <property type="evidence" value="ECO:0007669"/>
    <property type="project" value="InterPro"/>
</dbReference>
<evidence type="ECO:0000313" key="5">
    <source>
        <dbReference type="EMBL" id="RMD04333.1"/>
    </source>
</evidence>
<dbReference type="InterPro" id="IPR029063">
    <property type="entry name" value="SAM-dependent_MTases_sf"/>
</dbReference>
<dbReference type="SUPFAM" id="SSF53756">
    <property type="entry name" value="UDP-Glycosyltransferase/glycogen phosphorylase"/>
    <property type="match status" value="1"/>
</dbReference>
<keyword evidence="1" id="KW-0328">Glycosyltransferase</keyword>
<dbReference type="PANTHER" id="PTHR12526">
    <property type="entry name" value="GLYCOSYLTRANSFERASE"/>
    <property type="match status" value="1"/>
</dbReference>
<proteinExistence type="predicted"/>
<gene>
    <name evidence="5" type="ORF">D9O40_02490</name>
</gene>
<keyword evidence="3" id="KW-0802">TPR repeat</keyword>
<dbReference type="Pfam" id="PF08241">
    <property type="entry name" value="Methyltransf_11"/>
    <property type="match status" value="1"/>
</dbReference>
<dbReference type="Proteomes" id="UP000277999">
    <property type="component" value="Unassembled WGS sequence"/>
</dbReference>
<dbReference type="Gene3D" id="1.25.40.10">
    <property type="entry name" value="Tetratricopeptide repeat domain"/>
    <property type="match status" value="1"/>
</dbReference>
<feature type="domain" description="Methyltransferase type 11" evidence="4">
    <location>
        <begin position="639"/>
        <end position="734"/>
    </location>
</feature>
<evidence type="ECO:0000259" key="4">
    <source>
        <dbReference type="Pfam" id="PF08241"/>
    </source>
</evidence>
<evidence type="ECO:0000256" key="1">
    <source>
        <dbReference type="ARBA" id="ARBA00022676"/>
    </source>
</evidence>
<reference evidence="5 6" key="1">
    <citation type="submission" date="2018-10" db="EMBL/GenBank/DDBJ databases">
        <title>Genome-centric metagenomics revealed C2 chemical producing, CO utilizing Clostridium with novel acetogenic gene cluster.</title>
        <authorList>
            <person name="Kang H."/>
            <person name="Park B."/>
            <person name="Choi I.G."/>
            <person name="Chang I.S."/>
        </authorList>
    </citation>
    <scope>NUCLEOTIDE SEQUENCE [LARGE SCALE GENOMIC DNA]</scope>
    <source>
        <strain evidence="5 6">H21-9</strain>
    </source>
</reference>
<dbReference type="InterPro" id="IPR013216">
    <property type="entry name" value="Methyltransf_11"/>
</dbReference>
<dbReference type="SUPFAM" id="SSF53335">
    <property type="entry name" value="S-adenosyl-L-methionine-dependent methyltransferases"/>
    <property type="match status" value="1"/>
</dbReference>